<dbReference type="GO" id="GO:0008290">
    <property type="term" value="C:F-actin capping protein complex"/>
    <property type="evidence" value="ECO:0007669"/>
    <property type="project" value="UniProtKB-UniRule"/>
</dbReference>
<organism evidence="5 6">
    <name type="scientific">Crocodylus porosus</name>
    <name type="common">Saltwater crocodile</name>
    <name type="synonym">Estuarine crocodile</name>
    <dbReference type="NCBI Taxonomy" id="8502"/>
    <lineage>
        <taxon>Eukaryota</taxon>
        <taxon>Metazoa</taxon>
        <taxon>Chordata</taxon>
        <taxon>Craniata</taxon>
        <taxon>Vertebrata</taxon>
        <taxon>Euteleostomi</taxon>
        <taxon>Archelosauria</taxon>
        <taxon>Archosauria</taxon>
        <taxon>Crocodylia</taxon>
        <taxon>Longirostres</taxon>
        <taxon>Crocodylidae</taxon>
        <taxon>Crocodylus</taxon>
    </lineage>
</organism>
<dbReference type="PANTHER" id="PTHR10653">
    <property type="entry name" value="F-ACTIN-CAPPING PROTEIN SUBUNIT ALPHA"/>
    <property type="match status" value="1"/>
</dbReference>
<dbReference type="InterPro" id="IPR002189">
    <property type="entry name" value="CapZ_alpha"/>
</dbReference>
<reference evidence="5" key="1">
    <citation type="submission" date="2025-08" db="UniProtKB">
        <authorList>
            <consortium name="Ensembl"/>
        </authorList>
    </citation>
    <scope>IDENTIFICATION</scope>
</reference>
<evidence type="ECO:0000313" key="5">
    <source>
        <dbReference type="Ensembl" id="ENSCPRP00005024671.1"/>
    </source>
</evidence>
<keyword evidence="3 4" id="KW-0009">Actin-binding</keyword>
<protein>
    <recommendedName>
        <fullName evidence="4">F-actin-capping protein subunit alpha</fullName>
    </recommendedName>
</protein>
<dbReference type="Pfam" id="PF01267">
    <property type="entry name" value="F-actin_cap_A"/>
    <property type="match status" value="1"/>
</dbReference>
<dbReference type="InterPro" id="IPR042276">
    <property type="entry name" value="CapZ_alpha/beta_2"/>
</dbReference>
<dbReference type="AlphaFoldDB" id="A0A7M4FH00"/>
<dbReference type="InterPro" id="IPR037282">
    <property type="entry name" value="CapZ_alpha/beta"/>
</dbReference>
<evidence type="ECO:0000256" key="4">
    <source>
        <dbReference type="RuleBase" id="RU365077"/>
    </source>
</evidence>
<dbReference type="Gene3D" id="3.30.1140.60">
    <property type="entry name" value="F-actin capping protein, alpha subunit"/>
    <property type="match status" value="1"/>
</dbReference>
<reference evidence="5" key="2">
    <citation type="submission" date="2025-09" db="UniProtKB">
        <authorList>
            <consortium name="Ensembl"/>
        </authorList>
    </citation>
    <scope>IDENTIFICATION</scope>
</reference>
<dbReference type="Ensembl" id="ENSCPRT00005028806.1">
    <property type="protein sequence ID" value="ENSCPRP00005024671.1"/>
    <property type="gene ID" value="ENSCPRG00005017144.1"/>
</dbReference>
<comment type="subunit">
    <text evidence="4">Heterodimer of an alpha and a beta subunit.</text>
</comment>
<dbReference type="GO" id="GO:0051016">
    <property type="term" value="P:barbed-end actin filament capping"/>
    <property type="evidence" value="ECO:0007669"/>
    <property type="project" value="UniProtKB-UniRule"/>
</dbReference>
<dbReference type="FunFam" id="3.90.1150.210:FF:000003">
    <property type="entry name" value="F-actin-capping protein subunit alpha"/>
    <property type="match status" value="1"/>
</dbReference>
<evidence type="ECO:0000256" key="1">
    <source>
        <dbReference type="ARBA" id="ARBA00010479"/>
    </source>
</evidence>
<sequence>MYLEDVAMLEEQQDEKLQVMRNLLKQAPPEEFNEVFNDLRLLVDDDSLMSQEAACLWALHNKVYFTPVRQEECEVLLTRHNELEENRFLDPQKQVSFKFDHLRKQASDFQAHAQEDKKGEMWRRALYEALNIYVSSHYAEGLCSVFIKDTAVRKILVACIEGHLNRPSAFWNGLWKSEWTVGLTPTSTSAQVTGTIDVHAHYFEDGNIHLTVCKEVSGTLPITSEAQTAQDFVKLAEKADNQLQADLAEEYQKMNDSHLKAFRRQLPITHSTIDWEKMVTARIVERLNNAWLG</sequence>
<evidence type="ECO:0000313" key="6">
    <source>
        <dbReference type="Proteomes" id="UP000594220"/>
    </source>
</evidence>
<dbReference type="GeneTree" id="ENSGT00950000183119"/>
<dbReference type="PANTHER" id="PTHR10653:SF2">
    <property type="entry name" value="F-ACTIN-CAPPING PROTEIN SUBUNIT ALPHA-2"/>
    <property type="match status" value="1"/>
</dbReference>
<comment type="similarity">
    <text evidence="1 4">Belongs to the F-actin-capping protein alpha subunit family.</text>
</comment>
<proteinExistence type="inferred from homology"/>
<evidence type="ECO:0000256" key="2">
    <source>
        <dbReference type="ARBA" id="ARBA00022467"/>
    </source>
</evidence>
<accession>A0A7M4FH00</accession>
<dbReference type="Proteomes" id="UP000594220">
    <property type="component" value="Unplaced"/>
</dbReference>
<comment type="function">
    <text evidence="4">F-actin-capping proteins bind in a Ca(2+)-independent manner to the fast growing ends of actin filaments (barbed end) thereby blocking the exchange of subunits at these ends. Unlike other capping proteins (such as gelsolin and severin), these proteins do not sever actin filaments.</text>
</comment>
<dbReference type="InterPro" id="IPR042489">
    <property type="entry name" value="CapZ_alpha_1"/>
</dbReference>
<evidence type="ECO:0000256" key="3">
    <source>
        <dbReference type="ARBA" id="ARBA00023203"/>
    </source>
</evidence>
<dbReference type="GO" id="GO:0030036">
    <property type="term" value="P:actin cytoskeleton organization"/>
    <property type="evidence" value="ECO:0007669"/>
    <property type="project" value="TreeGrafter"/>
</dbReference>
<dbReference type="GO" id="GO:0030863">
    <property type="term" value="C:cortical cytoskeleton"/>
    <property type="evidence" value="ECO:0007669"/>
    <property type="project" value="TreeGrafter"/>
</dbReference>
<dbReference type="SUPFAM" id="SSF90096">
    <property type="entry name" value="Subunits of heterodimeric actin filament capping protein Capz"/>
    <property type="match status" value="1"/>
</dbReference>
<name>A0A7M4FH00_CROPO</name>
<dbReference type="PRINTS" id="PR00191">
    <property type="entry name" value="FACTINCAPA"/>
</dbReference>
<dbReference type="OMA" id="KSEWTFA"/>
<dbReference type="GO" id="GO:0051015">
    <property type="term" value="F:actin filament binding"/>
    <property type="evidence" value="ECO:0007669"/>
    <property type="project" value="TreeGrafter"/>
</dbReference>
<keyword evidence="6" id="KW-1185">Reference proteome</keyword>
<keyword evidence="2 4" id="KW-0117">Actin capping</keyword>
<dbReference type="Gene3D" id="3.90.1150.210">
    <property type="entry name" value="F-actin capping protein, beta subunit"/>
    <property type="match status" value="1"/>
</dbReference>